<accession>A0A9D6DP83</accession>
<evidence type="ECO:0000313" key="1">
    <source>
        <dbReference type="EMBL" id="MBI2052478.1"/>
    </source>
</evidence>
<name>A0A9D6DP83_9BACT</name>
<dbReference type="EMBL" id="JACOYY010000065">
    <property type="protein sequence ID" value="MBI2052478.1"/>
    <property type="molecule type" value="Genomic_DNA"/>
</dbReference>
<dbReference type="AlphaFoldDB" id="A0A9D6DP83"/>
<protein>
    <submittedName>
        <fullName evidence="1">Uncharacterized protein</fullName>
    </submittedName>
</protein>
<sequence>MPFKASVFTYTPEHASECLLAVPIRCLRHRTSFATAAQVVSSFNNQRWQHDGEFWLVEPGGEFAAMEEADE</sequence>
<organism evidence="1 2">
    <name type="scientific">Candidatus Sungiibacteriota bacterium</name>
    <dbReference type="NCBI Taxonomy" id="2750080"/>
    <lineage>
        <taxon>Bacteria</taxon>
        <taxon>Candidatus Sungiibacteriota</taxon>
    </lineage>
</organism>
<proteinExistence type="predicted"/>
<comment type="caution">
    <text evidence="1">The sequence shown here is derived from an EMBL/GenBank/DDBJ whole genome shotgun (WGS) entry which is preliminary data.</text>
</comment>
<evidence type="ECO:0000313" key="2">
    <source>
        <dbReference type="Proteomes" id="UP000786662"/>
    </source>
</evidence>
<gene>
    <name evidence="1" type="ORF">HYT38_02245</name>
</gene>
<reference evidence="1" key="1">
    <citation type="submission" date="2020-07" db="EMBL/GenBank/DDBJ databases">
        <title>Huge and variable diversity of episymbiotic CPR bacteria and DPANN archaea in groundwater ecosystems.</title>
        <authorList>
            <person name="He C.Y."/>
            <person name="Keren R."/>
            <person name="Whittaker M."/>
            <person name="Farag I.F."/>
            <person name="Doudna J."/>
            <person name="Cate J.H.D."/>
            <person name="Banfield J.F."/>
        </authorList>
    </citation>
    <scope>NUCLEOTIDE SEQUENCE</scope>
    <source>
        <strain evidence="1">NC_groundwater_191_Ag_S-0.1um_45_8</strain>
    </source>
</reference>
<dbReference type="Proteomes" id="UP000786662">
    <property type="component" value="Unassembled WGS sequence"/>
</dbReference>